<protein>
    <submittedName>
        <fullName evidence="3">Sugar transferase</fullName>
    </submittedName>
</protein>
<dbReference type="Pfam" id="PF02397">
    <property type="entry name" value="Bac_transf"/>
    <property type="match status" value="1"/>
</dbReference>
<proteinExistence type="predicted"/>
<organism evidence="3 4">
    <name type="scientific">Halorussus aquaticus</name>
    <dbReference type="NCBI Taxonomy" id="2953748"/>
    <lineage>
        <taxon>Archaea</taxon>
        <taxon>Methanobacteriati</taxon>
        <taxon>Methanobacteriota</taxon>
        <taxon>Stenosarchaea group</taxon>
        <taxon>Halobacteria</taxon>
        <taxon>Halobacteriales</taxon>
        <taxon>Haladaptataceae</taxon>
        <taxon>Halorussus</taxon>
    </lineage>
</organism>
<accession>A0ABD5Q5S2</accession>
<keyword evidence="1" id="KW-0472">Membrane</keyword>
<dbReference type="PANTHER" id="PTHR30576:SF0">
    <property type="entry name" value="UNDECAPRENYL-PHOSPHATE N-ACETYLGALACTOSAMINYL 1-PHOSPHATE TRANSFERASE-RELATED"/>
    <property type="match status" value="1"/>
</dbReference>
<evidence type="ECO:0000256" key="1">
    <source>
        <dbReference type="SAM" id="Phobius"/>
    </source>
</evidence>
<keyword evidence="4" id="KW-1185">Reference proteome</keyword>
<evidence type="ECO:0000259" key="2">
    <source>
        <dbReference type="Pfam" id="PF02397"/>
    </source>
</evidence>
<keyword evidence="1" id="KW-0812">Transmembrane</keyword>
<evidence type="ECO:0000313" key="4">
    <source>
        <dbReference type="Proteomes" id="UP001595945"/>
    </source>
</evidence>
<dbReference type="RefSeq" id="WP_254268318.1">
    <property type="nucleotide sequence ID" value="NZ_CP100400.1"/>
</dbReference>
<dbReference type="GeneID" id="73046861"/>
<dbReference type="Proteomes" id="UP001595945">
    <property type="component" value="Unassembled WGS sequence"/>
</dbReference>
<keyword evidence="3" id="KW-0808">Transferase</keyword>
<feature type="transmembrane region" description="Helical" evidence="1">
    <location>
        <begin position="289"/>
        <end position="310"/>
    </location>
</feature>
<evidence type="ECO:0000313" key="3">
    <source>
        <dbReference type="EMBL" id="MFC4826046.1"/>
    </source>
</evidence>
<comment type="caution">
    <text evidence="3">The sequence shown here is derived from an EMBL/GenBank/DDBJ whole genome shotgun (WGS) entry which is preliminary data.</text>
</comment>
<feature type="domain" description="Bacterial sugar transferase" evidence="2">
    <location>
        <begin position="284"/>
        <end position="462"/>
    </location>
</feature>
<reference evidence="3 4" key="1">
    <citation type="journal article" date="2019" name="Int. J. Syst. Evol. Microbiol.">
        <title>The Global Catalogue of Microorganisms (GCM) 10K type strain sequencing project: providing services to taxonomists for standard genome sequencing and annotation.</title>
        <authorList>
            <consortium name="The Broad Institute Genomics Platform"/>
            <consortium name="The Broad Institute Genome Sequencing Center for Infectious Disease"/>
            <person name="Wu L."/>
            <person name="Ma J."/>
        </authorList>
    </citation>
    <scope>NUCLEOTIDE SEQUENCE [LARGE SCALE GENOMIC DNA]</scope>
    <source>
        <strain evidence="3 4">XZYJ18</strain>
    </source>
</reference>
<feature type="transmembrane region" description="Helical" evidence="1">
    <location>
        <begin position="49"/>
        <end position="71"/>
    </location>
</feature>
<name>A0ABD5Q5S2_9EURY</name>
<sequence length="473" mass="53214">MISGYRYRVLSVVGAVFIATAAVLTANTLPVQTVFTTIPPIIRRLPAVVLMGDKLVLTITTTVAAVVLSLIPLFKPRPRRILDTVLLTQKRVLVATLSLATIGYFDYTYRLPRPTLMLTTVILLVGLPAWFVTIRRRPAEGQRAVIVGDDPEKIADILAVIDVQAVGYVSPPSPYYTDYAPTANAHAVADGSGKARLGDLDYLSGLSRLDEVLVDYNIDTVVLAFTRPDRAEFFGALDTCYEHGVSAKVHRKHTDDVLTVTTGGDDFLVDIELEPWDWQDYVSKRAFDVFFAMMGLLAFAPFILIIAAAIKFDSEGPVLYNQKRTAEFGDTFTVYKFRTMIPERESVTPINDEENDRITRVGRVLRKTHLDEIPQLWSILTGDMSVVGPRAVWTDEEQLLEEETDMWRKRWFVKPGLTGLAQINDAKSTDPTAKLRYDLEYIRRQSFWLDLKIVVRQVWKVFEDVVNSDSSSE</sequence>
<gene>
    <name evidence="3" type="ORF">ACFO9K_17475</name>
</gene>
<dbReference type="PANTHER" id="PTHR30576">
    <property type="entry name" value="COLANIC BIOSYNTHESIS UDP-GLUCOSE LIPID CARRIER TRANSFERASE"/>
    <property type="match status" value="1"/>
</dbReference>
<dbReference type="GO" id="GO:0016740">
    <property type="term" value="F:transferase activity"/>
    <property type="evidence" value="ECO:0007669"/>
    <property type="project" value="UniProtKB-KW"/>
</dbReference>
<feature type="transmembrane region" description="Helical" evidence="1">
    <location>
        <begin position="115"/>
        <end position="134"/>
    </location>
</feature>
<dbReference type="AlphaFoldDB" id="A0ABD5Q5S2"/>
<dbReference type="EMBL" id="JBHSHT010000002">
    <property type="protein sequence ID" value="MFC4826046.1"/>
    <property type="molecule type" value="Genomic_DNA"/>
</dbReference>
<dbReference type="InterPro" id="IPR003362">
    <property type="entry name" value="Bact_transf"/>
</dbReference>
<feature type="transmembrane region" description="Helical" evidence="1">
    <location>
        <begin position="92"/>
        <end position="109"/>
    </location>
</feature>
<keyword evidence="1" id="KW-1133">Transmembrane helix</keyword>